<reference evidence="4" key="1">
    <citation type="submission" date="2022-09" db="EMBL/GenBank/DDBJ databases">
        <title>Genome analysis and characterization of larvicidal activity of Brevibacillus strains.</title>
        <authorList>
            <person name="Patrusheva E.V."/>
            <person name="Izotova A.O."/>
            <person name="Toshchakov S.V."/>
            <person name="Sineoky S.P."/>
        </authorList>
    </citation>
    <scope>NUCLEOTIDE SEQUENCE</scope>
    <source>
        <strain evidence="4">VKPM_B-13247</strain>
    </source>
</reference>
<name>A0AAP3DIS0_BRELA</name>
<keyword evidence="2" id="KW-0812">Transmembrane</keyword>
<gene>
    <name evidence="4" type="ORF">O0554_18515</name>
</gene>
<accession>A0AAP3DIS0</accession>
<evidence type="ECO:0000259" key="3">
    <source>
        <dbReference type="Pfam" id="PF16244"/>
    </source>
</evidence>
<sequence length="545" mass="61798">MSLPSEKEILHALKQREDLQPRSQFVEECEVAIIKRLAKKKRAHIWYIRTAKISCIGAAVMLVIWLGSPLRHQPMEWSQTEPIVKEPLHNEPSPSIPKPPIEKKGPTIRPTVPVPTPTPIQVPDRVPAPPLVSDRDQKPVPTPDPDPVKEKISESVVDKKEVPIVKQNQMTEFEQIAFDFLKPRLGDSINSFQSFGGTKGKATSRVVYYRMVHNTPILDQNINLSIDVQTKDVYSTIKGNITEDIDPLHFPLPKDILPIAKVDEILEKEMRLIYFQTGENQYVLGYQPAIYGYIDAKSGEWLDSSYRLLDKSSGKIIPLDSRKQFSAKSEEEVQTILADLFTVDTQKLSMQSRSSYKQSQIYQWEDDTEKRGRIEVNTFSGQLLEYAYKPEINHTSSQINKVEAQQKAIALLKYIVPGQIKELYLDTSEETTTTSSITFTLYPSYEGVPVISHPYHVTVDMDTGTITNYPGSPFDPESLPKKSSILSIKEATQTYIQTYPFQLAYILPTKNGSPRLVYTVLPENTDANTIDAKTGRLLKMKMEDE</sequence>
<dbReference type="InterPro" id="IPR032599">
    <property type="entry name" value="YcdB/YcdC_rep_domain"/>
</dbReference>
<feature type="transmembrane region" description="Helical" evidence="2">
    <location>
        <begin position="46"/>
        <end position="66"/>
    </location>
</feature>
<dbReference type="RefSeq" id="WP_258434299.1">
    <property type="nucleotide sequence ID" value="NZ_JANSGW010000026.1"/>
</dbReference>
<feature type="compositionally biased region" description="Pro residues" evidence="1">
    <location>
        <begin position="112"/>
        <end position="130"/>
    </location>
</feature>
<evidence type="ECO:0000256" key="1">
    <source>
        <dbReference type="SAM" id="MobiDB-lite"/>
    </source>
</evidence>
<organism evidence="4 5">
    <name type="scientific">Brevibacillus laterosporus</name>
    <name type="common">Bacillus laterosporus</name>
    <dbReference type="NCBI Taxonomy" id="1465"/>
    <lineage>
        <taxon>Bacteria</taxon>
        <taxon>Bacillati</taxon>
        <taxon>Bacillota</taxon>
        <taxon>Bacilli</taxon>
        <taxon>Bacillales</taxon>
        <taxon>Paenibacillaceae</taxon>
        <taxon>Brevibacillus</taxon>
    </lineage>
</organism>
<dbReference type="EMBL" id="JAPTNE010000026">
    <property type="protein sequence ID" value="MCZ0808883.1"/>
    <property type="molecule type" value="Genomic_DNA"/>
</dbReference>
<evidence type="ECO:0000313" key="5">
    <source>
        <dbReference type="Proteomes" id="UP001077662"/>
    </source>
</evidence>
<evidence type="ECO:0000313" key="4">
    <source>
        <dbReference type="EMBL" id="MCZ0808883.1"/>
    </source>
</evidence>
<dbReference type="Pfam" id="PF16244">
    <property type="entry name" value="DUF4901"/>
    <property type="match status" value="1"/>
</dbReference>
<evidence type="ECO:0000256" key="2">
    <source>
        <dbReference type="SAM" id="Phobius"/>
    </source>
</evidence>
<protein>
    <recommendedName>
        <fullName evidence="3">YcdB/YcdC repeated domain-containing protein</fullName>
    </recommendedName>
</protein>
<dbReference type="AlphaFoldDB" id="A0AAP3DIS0"/>
<dbReference type="Proteomes" id="UP001077662">
    <property type="component" value="Unassembled WGS sequence"/>
</dbReference>
<comment type="caution">
    <text evidence="4">The sequence shown here is derived from an EMBL/GenBank/DDBJ whole genome shotgun (WGS) entry which is preliminary data.</text>
</comment>
<feature type="region of interest" description="Disordered" evidence="1">
    <location>
        <begin position="86"/>
        <end position="153"/>
    </location>
</feature>
<feature type="domain" description="YcdB/YcdC repeated" evidence="3">
    <location>
        <begin position="356"/>
        <end position="470"/>
    </location>
</feature>
<proteinExistence type="predicted"/>
<keyword evidence="2" id="KW-0472">Membrane</keyword>
<keyword evidence="2" id="KW-1133">Transmembrane helix</keyword>